<accession>A0A927HDE1</accession>
<proteinExistence type="inferred from homology"/>
<dbReference type="Pfam" id="PF02811">
    <property type="entry name" value="PHP"/>
    <property type="match status" value="1"/>
</dbReference>
<evidence type="ECO:0000256" key="7">
    <source>
        <dbReference type="ARBA" id="ARBA00049158"/>
    </source>
</evidence>
<keyword evidence="6 8" id="KW-0368">Histidine biosynthesis</keyword>
<dbReference type="NCBIfam" id="TIGR01856">
    <property type="entry name" value="hisJ_fam"/>
    <property type="match status" value="1"/>
</dbReference>
<evidence type="ECO:0000256" key="1">
    <source>
        <dbReference type="ARBA" id="ARBA00004970"/>
    </source>
</evidence>
<dbReference type="EMBL" id="JACXSI010000070">
    <property type="protein sequence ID" value="MBD3110481.1"/>
    <property type="molecule type" value="Genomic_DNA"/>
</dbReference>
<evidence type="ECO:0000259" key="9">
    <source>
        <dbReference type="Pfam" id="PF02811"/>
    </source>
</evidence>
<evidence type="ECO:0000313" key="10">
    <source>
        <dbReference type="EMBL" id="MBD3110481.1"/>
    </source>
</evidence>
<dbReference type="Proteomes" id="UP000602076">
    <property type="component" value="Unassembled WGS sequence"/>
</dbReference>
<dbReference type="AlphaFoldDB" id="A0A927HDE1"/>
<comment type="catalytic activity">
    <reaction evidence="7 8">
        <text>L-histidinol phosphate + H2O = L-histidinol + phosphate</text>
        <dbReference type="Rhea" id="RHEA:14465"/>
        <dbReference type="ChEBI" id="CHEBI:15377"/>
        <dbReference type="ChEBI" id="CHEBI:43474"/>
        <dbReference type="ChEBI" id="CHEBI:57699"/>
        <dbReference type="ChEBI" id="CHEBI:57980"/>
        <dbReference type="EC" id="3.1.3.15"/>
    </reaction>
</comment>
<keyword evidence="4 8" id="KW-0028">Amino-acid biosynthesis</keyword>
<feature type="domain" description="PHP" evidence="9">
    <location>
        <begin position="4"/>
        <end position="213"/>
    </location>
</feature>
<dbReference type="EC" id="3.1.3.15" evidence="3 8"/>
<comment type="caution">
    <text evidence="10">The sequence shown here is derived from an EMBL/GenBank/DDBJ whole genome shotgun (WGS) entry which is preliminary data.</text>
</comment>
<evidence type="ECO:0000256" key="4">
    <source>
        <dbReference type="ARBA" id="ARBA00022605"/>
    </source>
</evidence>
<comment type="pathway">
    <text evidence="1 8">Amino-acid biosynthesis; L-histidine biosynthesis; L-histidine from 5-phospho-alpha-D-ribose 1-diphosphate: step 8/9.</text>
</comment>
<dbReference type="GO" id="GO:0000105">
    <property type="term" value="P:L-histidine biosynthetic process"/>
    <property type="evidence" value="ECO:0007669"/>
    <property type="project" value="UniProtKB-UniRule"/>
</dbReference>
<protein>
    <recommendedName>
        <fullName evidence="3 8">Histidinol-phosphatase</fullName>
        <shortName evidence="8">HolPase</shortName>
        <ecNumber evidence="3 8">3.1.3.15</ecNumber>
    </recommendedName>
</protein>
<dbReference type="PANTHER" id="PTHR21039:SF0">
    <property type="entry name" value="HISTIDINOL-PHOSPHATASE"/>
    <property type="match status" value="1"/>
</dbReference>
<keyword evidence="5 8" id="KW-0378">Hydrolase</keyword>
<evidence type="ECO:0000313" key="11">
    <source>
        <dbReference type="Proteomes" id="UP000602076"/>
    </source>
</evidence>
<evidence type="ECO:0000256" key="2">
    <source>
        <dbReference type="ARBA" id="ARBA00009152"/>
    </source>
</evidence>
<dbReference type="Gene3D" id="3.20.20.140">
    <property type="entry name" value="Metal-dependent hydrolases"/>
    <property type="match status" value="1"/>
</dbReference>
<evidence type="ECO:0000256" key="8">
    <source>
        <dbReference type="RuleBase" id="RU366003"/>
    </source>
</evidence>
<organism evidence="10 11">
    <name type="scientific">Peribacillus faecalis</name>
    <dbReference type="NCBI Taxonomy" id="2772559"/>
    <lineage>
        <taxon>Bacteria</taxon>
        <taxon>Bacillati</taxon>
        <taxon>Bacillota</taxon>
        <taxon>Bacilli</taxon>
        <taxon>Bacillales</taxon>
        <taxon>Bacillaceae</taxon>
        <taxon>Peribacillus</taxon>
    </lineage>
</organism>
<evidence type="ECO:0000256" key="3">
    <source>
        <dbReference type="ARBA" id="ARBA00013085"/>
    </source>
</evidence>
<dbReference type="CDD" id="cd12110">
    <property type="entry name" value="PHP_HisPPase_Hisj_like"/>
    <property type="match status" value="1"/>
</dbReference>
<dbReference type="GO" id="GO:0004401">
    <property type="term" value="F:histidinol-phosphatase activity"/>
    <property type="evidence" value="ECO:0007669"/>
    <property type="project" value="UniProtKB-UniRule"/>
</dbReference>
<dbReference type="GO" id="GO:0005737">
    <property type="term" value="C:cytoplasm"/>
    <property type="evidence" value="ECO:0007669"/>
    <property type="project" value="TreeGrafter"/>
</dbReference>
<evidence type="ECO:0000256" key="6">
    <source>
        <dbReference type="ARBA" id="ARBA00023102"/>
    </source>
</evidence>
<dbReference type="InterPro" id="IPR004013">
    <property type="entry name" value="PHP_dom"/>
</dbReference>
<dbReference type="SUPFAM" id="SSF89550">
    <property type="entry name" value="PHP domain-like"/>
    <property type="match status" value="1"/>
</dbReference>
<name>A0A927HDE1_9BACI</name>
<dbReference type="NCBIfam" id="NF005996">
    <property type="entry name" value="PRK08123.1"/>
    <property type="match status" value="1"/>
</dbReference>
<evidence type="ECO:0000256" key="5">
    <source>
        <dbReference type="ARBA" id="ARBA00022801"/>
    </source>
</evidence>
<keyword evidence="11" id="KW-1185">Reference proteome</keyword>
<dbReference type="RefSeq" id="WP_191000017.1">
    <property type="nucleotide sequence ID" value="NZ_JACXSI010000070.1"/>
</dbReference>
<gene>
    <name evidence="10" type="primary">hisJ</name>
    <name evidence="10" type="ORF">IEO70_19320</name>
</gene>
<dbReference type="PANTHER" id="PTHR21039">
    <property type="entry name" value="HISTIDINOL PHOSPHATASE-RELATED"/>
    <property type="match status" value="1"/>
</dbReference>
<dbReference type="InterPro" id="IPR016195">
    <property type="entry name" value="Pol/histidinol_Pase-like"/>
</dbReference>
<reference evidence="10" key="1">
    <citation type="submission" date="2020-09" db="EMBL/GenBank/DDBJ databases">
        <title>Bacillus faecalis sp. nov., a moderately halophilic bacterium isolated from cow faeces.</title>
        <authorList>
            <person name="Jiang L."/>
            <person name="Lee J."/>
        </authorList>
    </citation>
    <scope>NUCLEOTIDE SEQUENCE</scope>
    <source>
        <strain evidence="10">AGMB 02131</strain>
    </source>
</reference>
<dbReference type="InterPro" id="IPR010140">
    <property type="entry name" value="Histidinol_P_phosphatase_HisJ"/>
</dbReference>
<sequence>MIADGHVHTPFCPHGTADSFDTYINWAIKHKLEEISFTEHAPLPKGFTDTAPTKDSAMSTSQLSEYIDKLWILKEKYKQSIKINIGLEIDYLTGYEQEITDFLNEIGPQLDDSILSVHFIKLNSEYYCIDYSSDYFGTIAQVAGSIDRVYDRYYDTLKKAILSDLGKFKPKRIGHLSLARKFQLKYPAVNDFNETETELLHLIKKQNLALDYNGAGVNKEYYRQPYPSAELIEQAIALKIPLVYGSDAHQAKDLGQGFKQLHPKAVLVKPSQL</sequence>
<comment type="similarity">
    <text evidence="2 8">Belongs to the PHP hydrolase family. HisK subfamily.</text>
</comment>